<keyword evidence="11" id="KW-1185">Reference proteome</keyword>
<keyword evidence="7 9" id="KW-1133">Transmembrane helix</keyword>
<evidence type="ECO:0000256" key="5">
    <source>
        <dbReference type="ARBA" id="ARBA00022573"/>
    </source>
</evidence>
<dbReference type="GO" id="GO:0009236">
    <property type="term" value="P:cobalamin biosynthetic process"/>
    <property type="evidence" value="ECO:0007669"/>
    <property type="project" value="UniProtKB-UniRule"/>
</dbReference>
<dbReference type="HAMAP" id="MF_00024">
    <property type="entry name" value="CobD_CbiB"/>
    <property type="match status" value="1"/>
</dbReference>
<proteinExistence type="inferred from homology"/>
<dbReference type="InterPro" id="IPR004485">
    <property type="entry name" value="Cobalamin_biosynth_CobD/CbiB"/>
</dbReference>
<dbReference type="Proteomes" id="UP000199382">
    <property type="component" value="Unassembled WGS sequence"/>
</dbReference>
<dbReference type="NCBIfam" id="TIGR00380">
    <property type="entry name" value="cobal_cbiB"/>
    <property type="match status" value="1"/>
</dbReference>
<keyword evidence="8 9" id="KW-0472">Membrane</keyword>
<reference evidence="10 11" key="1">
    <citation type="submission" date="2016-10" db="EMBL/GenBank/DDBJ databases">
        <authorList>
            <person name="de Groot N.N."/>
        </authorList>
    </citation>
    <scope>NUCLEOTIDE SEQUENCE [LARGE SCALE GENOMIC DNA]</scope>
    <source>
        <strain evidence="10 11">DSM 25294</strain>
    </source>
</reference>
<comment type="pathway">
    <text evidence="2 9">Cofactor biosynthesis; adenosylcobalamin biosynthesis.</text>
</comment>
<dbReference type="GO" id="GO:0048472">
    <property type="term" value="F:threonine-phosphate decarboxylase activity"/>
    <property type="evidence" value="ECO:0007669"/>
    <property type="project" value="InterPro"/>
</dbReference>
<sequence>MTGSPLVLLLALALDAVLGEPQWLWSRLPHPAVVMGRAVGWVDRSFNTGNHRRVKGTLSLLALVLLAGLLGWALQAWIPGQLADIIVVAILVAQKSLVQHVAAVANALRENLEAGKRAVSMIVGRDTTDMDVPAVSRAAIESAAENFSDGITAPVFWYLLGGLPGILIYKVTNTADSMIGHRTERHEAFGWASARFDDVLNYIPSRLTGALILLSHGLFSGWGKVAREARQHRSPNAGWPEAAMARCLNVALSGPRSYGGEIRDFPVIYPAGDRSPGPEAIDRSVTALWRSWAGLCAVSLLFLAFF</sequence>
<evidence type="ECO:0000256" key="4">
    <source>
        <dbReference type="ARBA" id="ARBA00022475"/>
    </source>
</evidence>
<dbReference type="GO" id="GO:0005886">
    <property type="term" value="C:plasma membrane"/>
    <property type="evidence" value="ECO:0007669"/>
    <property type="project" value="UniProtKB-SubCell"/>
</dbReference>
<dbReference type="RefSeq" id="WP_093150562.1">
    <property type="nucleotide sequence ID" value="NZ_FNEK01000006.1"/>
</dbReference>
<keyword evidence="5 9" id="KW-0169">Cobalamin biosynthesis</keyword>
<dbReference type="Pfam" id="PF03186">
    <property type="entry name" value="CobD_Cbib"/>
    <property type="match status" value="1"/>
</dbReference>
<comment type="subcellular location">
    <subcellularLocation>
        <location evidence="1 9">Cell membrane</location>
        <topology evidence="1 9">Multi-pass membrane protein</topology>
    </subcellularLocation>
</comment>
<gene>
    <name evidence="9" type="primary">cobD</name>
    <name evidence="10" type="ORF">SAMN04488026_100686</name>
</gene>
<dbReference type="PANTHER" id="PTHR34308">
    <property type="entry name" value="COBALAMIN BIOSYNTHESIS PROTEIN CBIB"/>
    <property type="match status" value="1"/>
</dbReference>
<evidence type="ECO:0000256" key="3">
    <source>
        <dbReference type="ARBA" id="ARBA00006263"/>
    </source>
</evidence>
<dbReference type="UniPathway" id="UPA00148"/>
<accession>A0A1G8MXP4</accession>
<evidence type="ECO:0000256" key="9">
    <source>
        <dbReference type="HAMAP-Rule" id="MF_00024"/>
    </source>
</evidence>
<protein>
    <recommendedName>
        <fullName evidence="9">Cobalamin biosynthesis protein CobD</fullName>
    </recommendedName>
</protein>
<name>A0A1G8MXP4_9RHOB</name>
<feature type="transmembrane region" description="Helical" evidence="9">
    <location>
        <begin position="58"/>
        <end position="78"/>
    </location>
</feature>
<evidence type="ECO:0000313" key="11">
    <source>
        <dbReference type="Proteomes" id="UP000199382"/>
    </source>
</evidence>
<evidence type="ECO:0000256" key="6">
    <source>
        <dbReference type="ARBA" id="ARBA00022692"/>
    </source>
</evidence>
<keyword evidence="6 9" id="KW-0812">Transmembrane</keyword>
<evidence type="ECO:0000313" key="10">
    <source>
        <dbReference type="EMBL" id="SDI72778.1"/>
    </source>
</evidence>
<evidence type="ECO:0000256" key="8">
    <source>
        <dbReference type="ARBA" id="ARBA00023136"/>
    </source>
</evidence>
<comment type="caution">
    <text evidence="9">Lacks conserved residue(s) required for the propagation of feature annotation.</text>
</comment>
<evidence type="ECO:0000256" key="1">
    <source>
        <dbReference type="ARBA" id="ARBA00004651"/>
    </source>
</evidence>
<dbReference type="GO" id="GO:0015420">
    <property type="term" value="F:ABC-type vitamin B12 transporter activity"/>
    <property type="evidence" value="ECO:0007669"/>
    <property type="project" value="UniProtKB-UniRule"/>
</dbReference>
<evidence type="ECO:0000256" key="7">
    <source>
        <dbReference type="ARBA" id="ARBA00022989"/>
    </source>
</evidence>
<evidence type="ECO:0000256" key="2">
    <source>
        <dbReference type="ARBA" id="ARBA00004953"/>
    </source>
</evidence>
<dbReference type="OrthoDB" id="9811967at2"/>
<dbReference type="EMBL" id="FNEK01000006">
    <property type="protein sequence ID" value="SDI72778.1"/>
    <property type="molecule type" value="Genomic_DNA"/>
</dbReference>
<dbReference type="STRING" id="571298.SAMN04488026_100686"/>
<comment type="similarity">
    <text evidence="3 9">Belongs to the CobD/CbiB family.</text>
</comment>
<dbReference type="PANTHER" id="PTHR34308:SF1">
    <property type="entry name" value="COBALAMIN BIOSYNTHESIS PROTEIN CBIB"/>
    <property type="match status" value="1"/>
</dbReference>
<organism evidence="10 11">
    <name type="scientific">Aliiruegeria lutimaris</name>
    <dbReference type="NCBI Taxonomy" id="571298"/>
    <lineage>
        <taxon>Bacteria</taxon>
        <taxon>Pseudomonadati</taxon>
        <taxon>Pseudomonadota</taxon>
        <taxon>Alphaproteobacteria</taxon>
        <taxon>Rhodobacterales</taxon>
        <taxon>Roseobacteraceae</taxon>
        <taxon>Aliiruegeria</taxon>
    </lineage>
</organism>
<comment type="function">
    <text evidence="9">Converts cobyric acid to cobinamide by the addition of aminopropanol on the F carboxylic group.</text>
</comment>
<keyword evidence="4 9" id="KW-1003">Cell membrane</keyword>
<dbReference type="AlphaFoldDB" id="A0A1G8MXP4"/>